<keyword evidence="5" id="KW-0539">Nucleus</keyword>
<dbReference type="EMBL" id="GDJX01009823">
    <property type="protein sequence ID" value="JAT58113.1"/>
    <property type="molecule type" value="Transcribed_RNA"/>
</dbReference>
<keyword evidence="2" id="KW-0805">Transcription regulation</keyword>
<dbReference type="PROSITE" id="PS50863">
    <property type="entry name" value="B3"/>
    <property type="match status" value="2"/>
</dbReference>
<evidence type="ECO:0000313" key="7">
    <source>
        <dbReference type="EMBL" id="JAT58113.1"/>
    </source>
</evidence>
<dbReference type="PANTHER" id="PTHR31391:SF155">
    <property type="entry name" value="B3 DOMAIN-CONTAINING PROTEIN OS11G0197600"/>
    <property type="match status" value="1"/>
</dbReference>
<evidence type="ECO:0000256" key="1">
    <source>
        <dbReference type="ARBA" id="ARBA00004123"/>
    </source>
</evidence>
<sequence length="310" mass="35848">MGEEGRVGCKTKKRHRFFKVFFPGLNSKQLEISPAFRRHIHCTRPASTCFLTGPSKNIWRVGMIKNEKGVFFRDGWEEFVRDHSLQTGEFLVFEYQGGSRFRVLIFDASMCEKEDAFDVSSSRVLDAAEGSKPRGKVKEEPFSATQKHECGCCPPWKGDSSPKAKRKPLKKHYMGVWISQRRPITKVEIDRAHHEAFSFKSIHPFLVQVMRKYDVYFGHTMSVPLSFSRRHLPTNRKMTLWDPTGKPWTVNYITCTGQCFFSGGWRKFALANFLEQGDACVFELIKADEIHVHIFRVVDETKPLIRKVGF</sequence>
<organism evidence="7">
    <name type="scientific">Anthurium amnicola</name>
    <dbReference type="NCBI Taxonomy" id="1678845"/>
    <lineage>
        <taxon>Eukaryota</taxon>
        <taxon>Viridiplantae</taxon>
        <taxon>Streptophyta</taxon>
        <taxon>Embryophyta</taxon>
        <taxon>Tracheophyta</taxon>
        <taxon>Spermatophyta</taxon>
        <taxon>Magnoliopsida</taxon>
        <taxon>Liliopsida</taxon>
        <taxon>Araceae</taxon>
        <taxon>Pothoideae</taxon>
        <taxon>Potheae</taxon>
        <taxon>Anthurium</taxon>
    </lineage>
</organism>
<evidence type="ECO:0000256" key="2">
    <source>
        <dbReference type="ARBA" id="ARBA00023015"/>
    </source>
</evidence>
<dbReference type="InterPro" id="IPR015300">
    <property type="entry name" value="DNA-bd_pseudobarrel_sf"/>
</dbReference>
<dbReference type="SMART" id="SM01019">
    <property type="entry name" value="B3"/>
    <property type="match status" value="2"/>
</dbReference>
<feature type="domain" description="TF-B3" evidence="6">
    <location>
        <begin position="206"/>
        <end position="298"/>
    </location>
</feature>
<gene>
    <name evidence="7" type="primary">Os11g0197600_19</name>
    <name evidence="7" type="ORF">g.40319</name>
</gene>
<dbReference type="GO" id="GO:0003677">
    <property type="term" value="F:DNA binding"/>
    <property type="evidence" value="ECO:0007669"/>
    <property type="project" value="UniProtKB-KW"/>
</dbReference>
<evidence type="ECO:0000256" key="4">
    <source>
        <dbReference type="ARBA" id="ARBA00023163"/>
    </source>
</evidence>
<protein>
    <submittedName>
        <fullName evidence="7">B3 domain-containing protein Os11g0197600</fullName>
    </submittedName>
</protein>
<feature type="domain" description="TF-B3" evidence="6">
    <location>
        <begin position="15"/>
        <end position="109"/>
    </location>
</feature>
<name>A0A1D1YTV3_9ARAE</name>
<dbReference type="Gene3D" id="2.40.330.10">
    <property type="entry name" value="DNA-binding pseudobarrel domain"/>
    <property type="match status" value="2"/>
</dbReference>
<proteinExistence type="predicted"/>
<accession>A0A1D1YTV3</accession>
<evidence type="ECO:0000256" key="5">
    <source>
        <dbReference type="ARBA" id="ARBA00023242"/>
    </source>
</evidence>
<dbReference type="InterPro" id="IPR003340">
    <property type="entry name" value="B3_DNA-bd"/>
</dbReference>
<dbReference type="GO" id="GO:0005634">
    <property type="term" value="C:nucleus"/>
    <property type="evidence" value="ECO:0007669"/>
    <property type="project" value="UniProtKB-SubCell"/>
</dbReference>
<dbReference type="SUPFAM" id="SSF101936">
    <property type="entry name" value="DNA-binding pseudobarrel domain"/>
    <property type="match status" value="2"/>
</dbReference>
<keyword evidence="3" id="KW-0238">DNA-binding</keyword>
<dbReference type="Pfam" id="PF02362">
    <property type="entry name" value="B3"/>
    <property type="match status" value="2"/>
</dbReference>
<dbReference type="PANTHER" id="PTHR31391">
    <property type="entry name" value="B3 DOMAIN-CONTAINING PROTEIN OS11G0197600-RELATED"/>
    <property type="match status" value="1"/>
</dbReference>
<evidence type="ECO:0000256" key="3">
    <source>
        <dbReference type="ARBA" id="ARBA00023125"/>
    </source>
</evidence>
<evidence type="ECO:0000259" key="6">
    <source>
        <dbReference type="PROSITE" id="PS50863"/>
    </source>
</evidence>
<dbReference type="CDD" id="cd10017">
    <property type="entry name" value="B3_DNA"/>
    <property type="match status" value="2"/>
</dbReference>
<comment type="subcellular location">
    <subcellularLocation>
        <location evidence="1">Nucleus</location>
    </subcellularLocation>
</comment>
<reference evidence="7" key="1">
    <citation type="submission" date="2015-07" db="EMBL/GenBank/DDBJ databases">
        <title>Transcriptome Assembly of Anthurium amnicola.</title>
        <authorList>
            <person name="Suzuki J."/>
        </authorList>
    </citation>
    <scope>NUCLEOTIDE SEQUENCE</scope>
</reference>
<keyword evidence="4" id="KW-0804">Transcription</keyword>
<dbReference type="InterPro" id="IPR044837">
    <property type="entry name" value="REM16-like"/>
</dbReference>
<dbReference type="AlphaFoldDB" id="A0A1D1YTV3"/>